<keyword evidence="3" id="KW-1003">Cell membrane</keyword>
<feature type="transmembrane region" description="Helical" evidence="10">
    <location>
        <begin position="16"/>
        <end position="36"/>
    </location>
</feature>
<dbReference type="PANTHER" id="PTHR48002">
    <property type="entry name" value="OLFACTORY RECEPTOR"/>
    <property type="match status" value="1"/>
</dbReference>
<keyword evidence="5 10" id="KW-1133">Transmembrane helix</keyword>
<feature type="transmembrane region" description="Helical" evidence="10">
    <location>
        <begin position="48"/>
        <end position="71"/>
    </location>
</feature>
<evidence type="ECO:0000256" key="10">
    <source>
        <dbReference type="SAM" id="Phobius"/>
    </source>
</evidence>
<name>A0AA41N7S0_SCICA</name>
<evidence type="ECO:0000256" key="1">
    <source>
        <dbReference type="ARBA" id="ARBA00004651"/>
    </source>
</evidence>
<sequence>MHEHVFCTDSRANSGMLSMSCFLILLISYSVILMTIRRRSSTGQSKARYTLTAHITEVMIFFGPCIFIYVWPFNNHSVDKFLAVFYTIVTPILNPLIYTLQNKEMKTAMRKLWRALVHSKEDI</sequence>
<dbReference type="Gene3D" id="1.20.1070.10">
    <property type="entry name" value="Rhodopsin 7-helix transmembrane proteins"/>
    <property type="match status" value="1"/>
</dbReference>
<dbReference type="Pfam" id="PF13853">
    <property type="entry name" value="7tm_4"/>
    <property type="match status" value="1"/>
</dbReference>
<organism evidence="11 12">
    <name type="scientific">Sciurus carolinensis</name>
    <name type="common">Eastern gray squirrel</name>
    <dbReference type="NCBI Taxonomy" id="30640"/>
    <lineage>
        <taxon>Eukaryota</taxon>
        <taxon>Metazoa</taxon>
        <taxon>Chordata</taxon>
        <taxon>Craniata</taxon>
        <taxon>Vertebrata</taxon>
        <taxon>Euteleostomi</taxon>
        <taxon>Mammalia</taxon>
        <taxon>Eutheria</taxon>
        <taxon>Euarchontoglires</taxon>
        <taxon>Glires</taxon>
        <taxon>Rodentia</taxon>
        <taxon>Sciuromorpha</taxon>
        <taxon>Sciuridae</taxon>
        <taxon>Sciurinae</taxon>
        <taxon>Sciurini</taxon>
        <taxon>Sciurus</taxon>
    </lineage>
</organism>
<dbReference type="EMBL" id="JAATJV010398449">
    <property type="protein sequence ID" value="MBZ3885176.1"/>
    <property type="molecule type" value="Genomic_DNA"/>
</dbReference>
<evidence type="ECO:0000256" key="4">
    <source>
        <dbReference type="ARBA" id="ARBA00022692"/>
    </source>
</evidence>
<keyword evidence="4 10" id="KW-0812">Transmembrane</keyword>
<evidence type="ECO:0000313" key="12">
    <source>
        <dbReference type="Proteomes" id="UP001166674"/>
    </source>
</evidence>
<dbReference type="InterPro" id="IPR050427">
    <property type="entry name" value="Olfactory_Receptors"/>
</dbReference>
<evidence type="ECO:0000256" key="7">
    <source>
        <dbReference type="ARBA" id="ARBA00023136"/>
    </source>
</evidence>
<feature type="transmembrane region" description="Helical" evidence="10">
    <location>
        <begin position="83"/>
        <end position="100"/>
    </location>
</feature>
<evidence type="ECO:0000313" key="11">
    <source>
        <dbReference type="EMBL" id="MBZ3885176.1"/>
    </source>
</evidence>
<evidence type="ECO:0000256" key="3">
    <source>
        <dbReference type="ARBA" id="ARBA00022475"/>
    </source>
</evidence>
<accession>A0AA41N7S0</accession>
<evidence type="ECO:0000256" key="2">
    <source>
        <dbReference type="ARBA" id="ARBA00010663"/>
    </source>
</evidence>
<dbReference type="GO" id="GO:0004930">
    <property type="term" value="F:G protein-coupled receptor activity"/>
    <property type="evidence" value="ECO:0007669"/>
    <property type="project" value="UniProtKB-KW"/>
</dbReference>
<dbReference type="FunFam" id="1.10.1220.70:FF:000001">
    <property type="entry name" value="Olfactory receptor"/>
    <property type="match status" value="1"/>
</dbReference>
<dbReference type="InterPro" id="IPR000725">
    <property type="entry name" value="Olfact_rcpt"/>
</dbReference>
<keyword evidence="7 10" id="KW-0472">Membrane</keyword>
<evidence type="ECO:0000256" key="6">
    <source>
        <dbReference type="ARBA" id="ARBA00023040"/>
    </source>
</evidence>
<gene>
    <name evidence="11" type="ORF">SUZIE_181635</name>
</gene>
<keyword evidence="6" id="KW-0297">G-protein coupled receptor</keyword>
<protein>
    <submittedName>
        <fullName evidence="11">Olfactory receptor 4K17</fullName>
    </submittedName>
</protein>
<dbReference type="SUPFAM" id="SSF81321">
    <property type="entry name" value="Family A G protein-coupled receptor-like"/>
    <property type="match status" value="1"/>
</dbReference>
<comment type="similarity">
    <text evidence="2">Belongs to the G-protein coupled receptor 1 family.</text>
</comment>
<dbReference type="GO" id="GO:0004984">
    <property type="term" value="F:olfactory receptor activity"/>
    <property type="evidence" value="ECO:0007669"/>
    <property type="project" value="InterPro"/>
</dbReference>
<comment type="subcellular location">
    <subcellularLocation>
        <location evidence="1">Cell membrane</location>
        <topology evidence="1">Multi-pass membrane protein</topology>
    </subcellularLocation>
</comment>
<keyword evidence="12" id="KW-1185">Reference proteome</keyword>
<keyword evidence="9" id="KW-0807">Transducer</keyword>
<proteinExistence type="inferred from homology"/>
<dbReference type="Proteomes" id="UP001166674">
    <property type="component" value="Unassembled WGS sequence"/>
</dbReference>
<evidence type="ECO:0000256" key="9">
    <source>
        <dbReference type="ARBA" id="ARBA00023224"/>
    </source>
</evidence>
<evidence type="ECO:0000256" key="5">
    <source>
        <dbReference type="ARBA" id="ARBA00022989"/>
    </source>
</evidence>
<evidence type="ECO:0000256" key="8">
    <source>
        <dbReference type="ARBA" id="ARBA00023170"/>
    </source>
</evidence>
<dbReference type="GO" id="GO:0005886">
    <property type="term" value="C:plasma membrane"/>
    <property type="evidence" value="ECO:0007669"/>
    <property type="project" value="UniProtKB-SubCell"/>
</dbReference>
<reference evidence="11" key="1">
    <citation type="submission" date="2020-03" db="EMBL/GenBank/DDBJ databases">
        <title>Studies in the Genomics of Life Span.</title>
        <authorList>
            <person name="Glass D."/>
        </authorList>
    </citation>
    <scope>NUCLEOTIDE SEQUENCE</scope>
    <source>
        <strain evidence="11">SUZIE</strain>
        <tissue evidence="11">Muscle</tissue>
    </source>
</reference>
<keyword evidence="8 11" id="KW-0675">Receptor</keyword>
<comment type="caution">
    <text evidence="11">The sequence shown here is derived from an EMBL/GenBank/DDBJ whole genome shotgun (WGS) entry which is preliminary data.</text>
</comment>
<dbReference type="AlphaFoldDB" id="A0AA41N7S0"/>